<dbReference type="EMBL" id="JAEAOA010002354">
    <property type="protein sequence ID" value="KAK3597934.1"/>
    <property type="molecule type" value="Genomic_DNA"/>
</dbReference>
<dbReference type="Gene3D" id="2.10.22.10">
    <property type="entry name" value="Antistasin, domain 1"/>
    <property type="match status" value="1"/>
</dbReference>
<name>A0AAE0SUD1_9BIVA</name>
<accession>A0AAE0SUD1</accession>
<protein>
    <submittedName>
        <fullName evidence="2">Uncharacterized protein</fullName>
    </submittedName>
</protein>
<feature type="region of interest" description="Disordered" evidence="1">
    <location>
        <begin position="87"/>
        <end position="110"/>
    </location>
</feature>
<feature type="region of interest" description="Disordered" evidence="1">
    <location>
        <begin position="1"/>
        <end position="42"/>
    </location>
</feature>
<evidence type="ECO:0000256" key="1">
    <source>
        <dbReference type="SAM" id="MobiDB-lite"/>
    </source>
</evidence>
<comment type="caution">
    <text evidence="2">The sequence shown here is derived from an EMBL/GenBank/DDBJ whole genome shotgun (WGS) entry which is preliminary data.</text>
</comment>
<feature type="compositionally biased region" description="Polar residues" evidence="1">
    <location>
        <begin position="7"/>
        <end position="37"/>
    </location>
</feature>
<evidence type="ECO:0000313" key="2">
    <source>
        <dbReference type="EMBL" id="KAK3597934.1"/>
    </source>
</evidence>
<organism evidence="2 3">
    <name type="scientific">Potamilus streckersoni</name>
    <dbReference type="NCBI Taxonomy" id="2493646"/>
    <lineage>
        <taxon>Eukaryota</taxon>
        <taxon>Metazoa</taxon>
        <taxon>Spiralia</taxon>
        <taxon>Lophotrochozoa</taxon>
        <taxon>Mollusca</taxon>
        <taxon>Bivalvia</taxon>
        <taxon>Autobranchia</taxon>
        <taxon>Heteroconchia</taxon>
        <taxon>Palaeoheterodonta</taxon>
        <taxon>Unionida</taxon>
        <taxon>Unionoidea</taxon>
        <taxon>Unionidae</taxon>
        <taxon>Ambleminae</taxon>
        <taxon>Lampsilini</taxon>
        <taxon>Potamilus</taxon>
    </lineage>
</organism>
<reference evidence="2" key="3">
    <citation type="submission" date="2023-05" db="EMBL/GenBank/DDBJ databases">
        <authorList>
            <person name="Smith C.H."/>
        </authorList>
    </citation>
    <scope>NUCLEOTIDE SEQUENCE</scope>
    <source>
        <strain evidence="2">CHS0354</strain>
        <tissue evidence="2">Mantle</tissue>
    </source>
</reference>
<dbReference type="GO" id="GO:0004857">
    <property type="term" value="F:enzyme inhibitor activity"/>
    <property type="evidence" value="ECO:0007669"/>
    <property type="project" value="InterPro"/>
</dbReference>
<dbReference type="SUPFAM" id="SSF57262">
    <property type="entry name" value="Leech antihemostatic proteins"/>
    <property type="match status" value="1"/>
</dbReference>
<feature type="compositionally biased region" description="Polar residues" evidence="1">
    <location>
        <begin position="96"/>
        <end position="110"/>
    </location>
</feature>
<gene>
    <name evidence="2" type="ORF">CHS0354_042278</name>
</gene>
<sequence>MNCKVAQENSWQTRDSTSHSGQQTQTAGSHGSDTGQTSGSSELSVWSSPWSCDLTVTVSCPSECIVMEQKTGCMTCMKGCSPAVVSHKPGGPSPTDAPTSSPVQSRTTHAPSTECPLFPPNCPQSFIKIENSCLVCTILQQATAHPDVSDKPVVMTTTTAAPTTCAPVRCIAPCNVGIVIMSNGCLACKCPDHV</sequence>
<reference evidence="2" key="2">
    <citation type="journal article" date="2021" name="Genome Biol. Evol.">
        <title>Developing a high-quality reference genome for a parasitic bivalve with doubly uniparental inheritance (Bivalvia: Unionida).</title>
        <authorList>
            <person name="Smith C.H."/>
        </authorList>
    </citation>
    <scope>NUCLEOTIDE SEQUENCE</scope>
    <source>
        <strain evidence="2">CHS0354</strain>
        <tissue evidence="2">Mantle</tissue>
    </source>
</reference>
<dbReference type="InterPro" id="IPR011061">
    <property type="entry name" value="Hirudin/antistatin"/>
</dbReference>
<reference evidence="2" key="1">
    <citation type="journal article" date="2021" name="Genome Biol. Evol.">
        <title>A High-Quality Reference Genome for a Parasitic Bivalve with Doubly Uniparental Inheritance (Bivalvia: Unionida).</title>
        <authorList>
            <person name="Smith C.H."/>
        </authorList>
    </citation>
    <scope>NUCLEOTIDE SEQUENCE</scope>
    <source>
        <strain evidence="2">CHS0354</strain>
    </source>
</reference>
<dbReference type="AlphaFoldDB" id="A0AAE0SUD1"/>
<keyword evidence="3" id="KW-1185">Reference proteome</keyword>
<evidence type="ECO:0000313" key="3">
    <source>
        <dbReference type="Proteomes" id="UP001195483"/>
    </source>
</evidence>
<dbReference type="Proteomes" id="UP001195483">
    <property type="component" value="Unassembled WGS sequence"/>
</dbReference>
<proteinExistence type="predicted"/>